<dbReference type="SUPFAM" id="SSF47592">
    <property type="entry name" value="SWIB/MDM2 domain"/>
    <property type="match status" value="1"/>
</dbReference>
<dbReference type="CDD" id="cd10567">
    <property type="entry name" value="SWIB-MDM2_like"/>
    <property type="match status" value="1"/>
</dbReference>
<proteinExistence type="predicted"/>
<dbReference type="PROSITE" id="PS51925">
    <property type="entry name" value="SWIB_MDM2"/>
    <property type="match status" value="1"/>
</dbReference>
<feature type="compositionally biased region" description="Low complexity" evidence="1">
    <location>
        <begin position="21"/>
        <end position="47"/>
    </location>
</feature>
<dbReference type="InterPro" id="IPR036885">
    <property type="entry name" value="SWIB_MDM2_dom_sf"/>
</dbReference>
<accession>A0A6C0JGF9</accession>
<feature type="domain" description="DM2" evidence="2">
    <location>
        <begin position="151"/>
        <end position="234"/>
    </location>
</feature>
<dbReference type="InterPro" id="IPR003121">
    <property type="entry name" value="SWIB_MDM2_domain"/>
</dbReference>
<protein>
    <recommendedName>
        <fullName evidence="2">DM2 domain-containing protein</fullName>
    </recommendedName>
</protein>
<dbReference type="Gene3D" id="1.10.245.10">
    <property type="entry name" value="SWIB/MDM2 domain"/>
    <property type="match status" value="1"/>
</dbReference>
<evidence type="ECO:0000313" key="3">
    <source>
        <dbReference type="EMBL" id="QHU04463.1"/>
    </source>
</evidence>
<dbReference type="Pfam" id="PF02201">
    <property type="entry name" value="SWIB"/>
    <property type="match status" value="1"/>
</dbReference>
<dbReference type="EMBL" id="MN740401">
    <property type="protein sequence ID" value="QHU04463.1"/>
    <property type="molecule type" value="Genomic_DNA"/>
</dbReference>
<feature type="region of interest" description="Disordered" evidence="1">
    <location>
        <begin position="117"/>
        <end position="139"/>
    </location>
</feature>
<organism evidence="3">
    <name type="scientific">viral metagenome</name>
    <dbReference type="NCBI Taxonomy" id="1070528"/>
    <lineage>
        <taxon>unclassified sequences</taxon>
        <taxon>metagenomes</taxon>
        <taxon>organismal metagenomes</taxon>
    </lineage>
</organism>
<dbReference type="AlphaFoldDB" id="A0A6C0JGF9"/>
<name>A0A6C0JGF9_9ZZZZ</name>
<sequence length="239" mass="25680">MSASSSVVKANKMPAKKSDAKPAVAVAAPPAPVAAAAPKAPKAAPKPKAVKVEKAAGTATLTVPTVETPSAPVVVESTETSEVQLAALGEKLKALGAELQTRLRDAVKGVQDAIKAAKREARDGKKKKRKDPKDMSPEELKTYEARRANNAFLVQRPLTDELAAFMGLKSGEKRSQTEVTKFISGYVKQHNCFDPNFKRRILPNAALGKLLRVSDKDEVTYLNLQSFLKVHFIKTAPKA</sequence>
<feature type="region of interest" description="Disordered" evidence="1">
    <location>
        <begin position="1"/>
        <end position="48"/>
    </location>
</feature>
<evidence type="ECO:0000256" key="1">
    <source>
        <dbReference type="SAM" id="MobiDB-lite"/>
    </source>
</evidence>
<evidence type="ECO:0000259" key="2">
    <source>
        <dbReference type="PROSITE" id="PS51925"/>
    </source>
</evidence>
<reference evidence="3" key="1">
    <citation type="journal article" date="2020" name="Nature">
        <title>Giant virus diversity and host interactions through global metagenomics.</title>
        <authorList>
            <person name="Schulz F."/>
            <person name="Roux S."/>
            <person name="Paez-Espino D."/>
            <person name="Jungbluth S."/>
            <person name="Walsh D.A."/>
            <person name="Denef V.J."/>
            <person name="McMahon K.D."/>
            <person name="Konstantinidis K.T."/>
            <person name="Eloe-Fadrosh E.A."/>
            <person name="Kyrpides N.C."/>
            <person name="Woyke T."/>
        </authorList>
    </citation>
    <scope>NUCLEOTIDE SEQUENCE</scope>
    <source>
        <strain evidence="3">GVMAG-M-3300027708-51</strain>
    </source>
</reference>